<dbReference type="GO" id="GO:0008643">
    <property type="term" value="P:carbohydrate transport"/>
    <property type="evidence" value="ECO:0007669"/>
    <property type="project" value="InterPro"/>
</dbReference>
<dbReference type="InterPro" id="IPR047641">
    <property type="entry name" value="ABC_transpr_MalK/UgpC-like"/>
</dbReference>
<dbReference type="InterPro" id="IPR040582">
    <property type="entry name" value="OB_MalK-like"/>
</dbReference>
<reference evidence="12 13" key="1">
    <citation type="submission" date="2017-01" db="EMBL/GenBank/DDBJ databases">
        <authorList>
            <person name="Mah S.A."/>
            <person name="Swanson W.J."/>
            <person name="Moy G.W."/>
            <person name="Vacquier V.D."/>
        </authorList>
    </citation>
    <scope>NUCLEOTIDE SEQUENCE [LARGE SCALE GENOMIC DNA]</scope>
    <source>
        <strain evidence="12 13">CPCC 203464</strain>
    </source>
</reference>
<dbReference type="InterPro" id="IPR003439">
    <property type="entry name" value="ABC_transporter-like_ATP-bd"/>
</dbReference>
<comment type="catalytic activity">
    <reaction evidence="5">
        <text>alpha,alpha-trehalose(out) + ATP + H2O = alpha,alpha-trehalose(in) + ADP + phosphate + H(+)</text>
        <dbReference type="Rhea" id="RHEA:75203"/>
        <dbReference type="ChEBI" id="CHEBI:15377"/>
        <dbReference type="ChEBI" id="CHEBI:15378"/>
        <dbReference type="ChEBI" id="CHEBI:16551"/>
        <dbReference type="ChEBI" id="CHEBI:30616"/>
        <dbReference type="ChEBI" id="CHEBI:43474"/>
        <dbReference type="ChEBI" id="CHEBI:456216"/>
    </reaction>
</comment>
<dbReference type="PROSITE" id="PS00211">
    <property type="entry name" value="ABC_TRANSPORTER_1"/>
    <property type="match status" value="1"/>
</dbReference>
<evidence type="ECO:0000256" key="6">
    <source>
        <dbReference type="ARBA" id="ARBA00056091"/>
    </source>
</evidence>
<dbReference type="SUPFAM" id="SSF50331">
    <property type="entry name" value="MOP-like"/>
    <property type="match status" value="1"/>
</dbReference>
<dbReference type="SUPFAM" id="SSF52540">
    <property type="entry name" value="P-loop containing nucleoside triphosphate hydrolases"/>
    <property type="match status" value="1"/>
</dbReference>
<keyword evidence="2" id="KW-0813">Transport</keyword>
<keyword evidence="4 12" id="KW-0067">ATP-binding</keyword>
<dbReference type="GO" id="GO:0005524">
    <property type="term" value="F:ATP binding"/>
    <property type="evidence" value="ECO:0007669"/>
    <property type="project" value="UniProtKB-KW"/>
</dbReference>
<dbReference type="InterPro" id="IPR012340">
    <property type="entry name" value="NA-bd_OB-fold"/>
</dbReference>
<evidence type="ECO:0000256" key="2">
    <source>
        <dbReference type="ARBA" id="ARBA00022448"/>
    </source>
</evidence>
<keyword evidence="13" id="KW-1185">Reference proteome</keyword>
<dbReference type="Pfam" id="PF00005">
    <property type="entry name" value="ABC_tran"/>
    <property type="match status" value="1"/>
</dbReference>
<gene>
    <name evidence="12" type="ORF">SAMN05445060_1817</name>
</gene>
<dbReference type="PROSITE" id="PS50893">
    <property type="entry name" value="ABC_TRANSPORTER_2"/>
    <property type="match status" value="1"/>
</dbReference>
<dbReference type="RefSeq" id="WP_076478675.1">
    <property type="nucleotide sequence ID" value="NZ_FTNT01000004.1"/>
</dbReference>
<evidence type="ECO:0000313" key="12">
    <source>
        <dbReference type="EMBL" id="SIR95489.1"/>
    </source>
</evidence>
<protein>
    <recommendedName>
        <fullName evidence="8">Trehalose import ATP-binding protein SugC</fullName>
    </recommendedName>
    <alternativeName>
        <fullName evidence="10">Nucleotide-binding domain of SugABC transporter</fullName>
    </alternativeName>
    <alternativeName>
        <fullName evidence="9">SugABC transporter ATPase SugC</fullName>
    </alternativeName>
</protein>
<dbReference type="Proteomes" id="UP000186218">
    <property type="component" value="Unassembled WGS sequence"/>
</dbReference>
<evidence type="ECO:0000256" key="1">
    <source>
        <dbReference type="ARBA" id="ARBA00004515"/>
    </source>
</evidence>
<evidence type="ECO:0000313" key="13">
    <source>
        <dbReference type="Proteomes" id="UP000186218"/>
    </source>
</evidence>
<organism evidence="12 13">
    <name type="scientific">Williamsia sterculiae</name>
    <dbReference type="NCBI Taxonomy" id="1344003"/>
    <lineage>
        <taxon>Bacteria</taxon>
        <taxon>Bacillati</taxon>
        <taxon>Actinomycetota</taxon>
        <taxon>Actinomycetes</taxon>
        <taxon>Mycobacteriales</taxon>
        <taxon>Nocardiaceae</taxon>
        <taxon>Williamsia</taxon>
    </lineage>
</organism>
<evidence type="ECO:0000256" key="5">
    <source>
        <dbReference type="ARBA" id="ARBA00050305"/>
    </source>
</evidence>
<proteinExistence type="predicted"/>
<dbReference type="GO" id="GO:0055052">
    <property type="term" value="C:ATP-binding cassette (ABC) transporter complex, substrate-binding subunit-containing"/>
    <property type="evidence" value="ECO:0007669"/>
    <property type="project" value="TreeGrafter"/>
</dbReference>
<dbReference type="InterPro" id="IPR003593">
    <property type="entry name" value="AAA+_ATPase"/>
</dbReference>
<comment type="subcellular location">
    <subcellularLocation>
        <location evidence="1">Cell inner membrane</location>
        <topology evidence="1">Peripheral membrane protein</topology>
        <orientation evidence="1">Cytoplasmic side</orientation>
    </subcellularLocation>
</comment>
<sequence length="370" mass="39625">MANITYDRACCVYPGADKLAVDSLDLDIDDGEFVVLVGPSGSGKSTALRMLAGLEEIDSGAIEIGGRNMVGVAPKDRDIAMVFQNYALYPNKTVGENMGFALKMRGISTAEREKKVADAAKLLDLTDYLDRKPARLSGGQRQRVAMGRAIVREPQVFCMDEPLSNLDAKLRVQTRTQIAALQRRLNTTTVYVTHDQVEAMTMGDRVAVLKHGVLQQFSTPTDLYDHPRNAFVAGFIGSPAMNLFTAPVQDGTVHVAGSPVELAQDSAALLKQSGLSYVTVGIRPEQLELADGGDGVDADVALLEELGSETYVHADVNDAAITSLEGGSVSLVARSARRAPAKLGEGIRLRQVSGGIVHLFDPESGERLGR</sequence>
<dbReference type="InterPro" id="IPR015855">
    <property type="entry name" value="ABC_transpr_MalK-like"/>
</dbReference>
<dbReference type="CDD" id="cd03301">
    <property type="entry name" value="ABC_MalK_N"/>
    <property type="match status" value="1"/>
</dbReference>
<evidence type="ECO:0000256" key="3">
    <source>
        <dbReference type="ARBA" id="ARBA00022741"/>
    </source>
</evidence>
<comment type="subunit">
    <text evidence="7">Monomer. Homodimerizes in the presence of ATP. The complex is composed of two ATP-binding proteins (SugC), two transmembrane proteins (SugA and SugB) and a solute-binding protein (LpqY).</text>
</comment>
<evidence type="ECO:0000256" key="7">
    <source>
        <dbReference type="ARBA" id="ARBA00063658"/>
    </source>
</evidence>
<dbReference type="GO" id="GO:0140359">
    <property type="term" value="F:ABC-type transporter activity"/>
    <property type="evidence" value="ECO:0007669"/>
    <property type="project" value="InterPro"/>
</dbReference>
<dbReference type="Pfam" id="PF17912">
    <property type="entry name" value="OB_MalK"/>
    <property type="match status" value="1"/>
</dbReference>
<feature type="domain" description="ABC transporter" evidence="11">
    <location>
        <begin position="4"/>
        <end position="236"/>
    </location>
</feature>
<dbReference type="NCBIfam" id="NF008653">
    <property type="entry name" value="PRK11650.1"/>
    <property type="match status" value="1"/>
</dbReference>
<dbReference type="SMART" id="SM00382">
    <property type="entry name" value="AAA"/>
    <property type="match status" value="1"/>
</dbReference>
<dbReference type="PANTHER" id="PTHR43875:SF1">
    <property type="entry name" value="OSMOPROTECTIVE COMPOUNDS UPTAKE ATP-BINDING PROTEIN GGTA"/>
    <property type="match status" value="1"/>
</dbReference>
<dbReference type="PANTHER" id="PTHR43875">
    <property type="entry name" value="MALTODEXTRIN IMPORT ATP-BINDING PROTEIN MSMX"/>
    <property type="match status" value="1"/>
</dbReference>
<dbReference type="InterPro" id="IPR008995">
    <property type="entry name" value="Mo/tungstate-bd_C_term_dom"/>
</dbReference>
<name>A0A1N7F589_9NOCA</name>
<evidence type="ECO:0000256" key="9">
    <source>
        <dbReference type="ARBA" id="ARBA00080647"/>
    </source>
</evidence>
<evidence type="ECO:0000256" key="4">
    <source>
        <dbReference type="ARBA" id="ARBA00022840"/>
    </source>
</evidence>
<dbReference type="InterPro" id="IPR017871">
    <property type="entry name" value="ABC_transporter-like_CS"/>
</dbReference>
<dbReference type="GO" id="GO:0016887">
    <property type="term" value="F:ATP hydrolysis activity"/>
    <property type="evidence" value="ECO:0007669"/>
    <property type="project" value="InterPro"/>
</dbReference>
<evidence type="ECO:0000256" key="8">
    <source>
        <dbReference type="ARBA" id="ARBA00072105"/>
    </source>
</evidence>
<dbReference type="Gene3D" id="2.40.50.140">
    <property type="entry name" value="Nucleic acid-binding proteins"/>
    <property type="match status" value="1"/>
</dbReference>
<dbReference type="Gene3D" id="3.40.50.300">
    <property type="entry name" value="P-loop containing nucleotide triphosphate hydrolases"/>
    <property type="match status" value="1"/>
</dbReference>
<keyword evidence="3" id="KW-0547">Nucleotide-binding</keyword>
<evidence type="ECO:0000259" key="11">
    <source>
        <dbReference type="PROSITE" id="PS50893"/>
    </source>
</evidence>
<dbReference type="InterPro" id="IPR027417">
    <property type="entry name" value="P-loop_NTPase"/>
</dbReference>
<evidence type="ECO:0000256" key="10">
    <source>
        <dbReference type="ARBA" id="ARBA00082626"/>
    </source>
</evidence>
<dbReference type="STRING" id="1344003.SAMN05445060_1817"/>
<dbReference type="Gene3D" id="2.40.50.100">
    <property type="match status" value="1"/>
</dbReference>
<dbReference type="AlphaFoldDB" id="A0A1N7F589"/>
<accession>A0A1N7F589</accession>
<dbReference type="EMBL" id="FTNT01000004">
    <property type="protein sequence ID" value="SIR95489.1"/>
    <property type="molecule type" value="Genomic_DNA"/>
</dbReference>
<dbReference type="OrthoDB" id="9802264at2"/>
<comment type="function">
    <text evidence="6">Part of the ABC transporter complex LpqY-SugA-SugB-SugC, which is highly specific for uptake of trehalose. Involved in the recycling of extracellular trehalose released from trehalose-containing molecules synthesized by M.tuberculosis. Trehalose uptake is essential for virulence. Responsible for energy coupling to the transport system.</text>
</comment>
<dbReference type="FunFam" id="3.40.50.300:FF:000042">
    <property type="entry name" value="Maltose/maltodextrin ABC transporter, ATP-binding protein"/>
    <property type="match status" value="1"/>
</dbReference>